<feature type="transmembrane region" description="Helical" evidence="9">
    <location>
        <begin position="427"/>
        <end position="445"/>
    </location>
</feature>
<gene>
    <name evidence="10" type="ORF">NB037_08590</name>
</gene>
<comment type="subcellular location">
    <subcellularLocation>
        <location evidence="1">Cell membrane</location>
        <topology evidence="1">Multi-pass membrane protein</topology>
    </subcellularLocation>
</comment>
<evidence type="ECO:0000256" key="6">
    <source>
        <dbReference type="ARBA" id="ARBA00022989"/>
    </source>
</evidence>
<dbReference type="EMBL" id="JAMRYM010000028">
    <property type="protein sequence ID" value="MCM6762472.1"/>
    <property type="molecule type" value="Genomic_DNA"/>
</dbReference>
<dbReference type="GO" id="GO:0033214">
    <property type="term" value="P:siderophore-iron import into cell"/>
    <property type="evidence" value="ECO:0007669"/>
    <property type="project" value="TreeGrafter"/>
</dbReference>
<feature type="region of interest" description="Disordered" evidence="8">
    <location>
        <begin position="1"/>
        <end position="22"/>
    </location>
</feature>
<proteinExistence type="inferred from homology"/>
<dbReference type="Gene3D" id="1.10.3470.10">
    <property type="entry name" value="ABC transporter involved in vitamin B12 uptake, BtuC"/>
    <property type="match status" value="1"/>
</dbReference>
<reference evidence="10" key="1">
    <citation type="submission" date="2022-06" db="EMBL/GenBank/DDBJ databases">
        <title>Whole genome shotgun sequencing (WGS) of Rathayibacter sp. ZW T2_19, isolated from stored onions (Allium cepa).</title>
        <authorList>
            <person name="Stoll D.A."/>
            <person name="Huch M."/>
        </authorList>
    </citation>
    <scope>NUCLEOTIDE SEQUENCE</scope>
    <source>
        <strain evidence="10">ZW T2_19</strain>
    </source>
</reference>
<keyword evidence="5 9" id="KW-0812">Transmembrane</keyword>
<dbReference type="InterPro" id="IPR037294">
    <property type="entry name" value="ABC_BtuC-like"/>
</dbReference>
<feature type="transmembrane region" description="Helical" evidence="9">
    <location>
        <begin position="357"/>
        <end position="382"/>
    </location>
</feature>
<dbReference type="GO" id="GO:0022857">
    <property type="term" value="F:transmembrane transporter activity"/>
    <property type="evidence" value="ECO:0007669"/>
    <property type="project" value="InterPro"/>
</dbReference>
<keyword evidence="3" id="KW-0813">Transport</keyword>
<comment type="similarity">
    <text evidence="2">Belongs to the binding-protein-dependent transport system permease family. FecCD subfamily.</text>
</comment>
<feature type="transmembrane region" description="Helical" evidence="9">
    <location>
        <begin position="238"/>
        <end position="257"/>
    </location>
</feature>
<dbReference type="GO" id="GO:0005886">
    <property type="term" value="C:plasma membrane"/>
    <property type="evidence" value="ECO:0007669"/>
    <property type="project" value="UniProtKB-SubCell"/>
</dbReference>
<feature type="transmembrane region" description="Helical" evidence="9">
    <location>
        <begin position="264"/>
        <end position="287"/>
    </location>
</feature>
<dbReference type="PANTHER" id="PTHR30472:SF1">
    <property type="entry name" value="FE(3+) DICITRATE TRANSPORT SYSTEM PERMEASE PROTEIN FECC-RELATED"/>
    <property type="match status" value="1"/>
</dbReference>
<keyword evidence="11" id="KW-1185">Reference proteome</keyword>
<comment type="caution">
    <text evidence="10">The sequence shown here is derived from an EMBL/GenBank/DDBJ whole genome shotgun (WGS) entry which is preliminary data.</text>
</comment>
<feature type="transmembrane region" description="Helical" evidence="9">
    <location>
        <begin position="31"/>
        <end position="51"/>
    </location>
</feature>
<evidence type="ECO:0000256" key="5">
    <source>
        <dbReference type="ARBA" id="ARBA00022692"/>
    </source>
</evidence>
<keyword evidence="4" id="KW-1003">Cell membrane</keyword>
<evidence type="ECO:0000256" key="7">
    <source>
        <dbReference type="ARBA" id="ARBA00023136"/>
    </source>
</evidence>
<feature type="transmembrane region" description="Helical" evidence="9">
    <location>
        <begin position="63"/>
        <end position="81"/>
    </location>
</feature>
<keyword evidence="6 9" id="KW-1133">Transmembrane helix</keyword>
<organism evidence="10 11">
    <name type="scientific">Rathayibacter rubneri</name>
    <dbReference type="NCBI Taxonomy" id="2950106"/>
    <lineage>
        <taxon>Bacteria</taxon>
        <taxon>Bacillati</taxon>
        <taxon>Actinomycetota</taxon>
        <taxon>Actinomycetes</taxon>
        <taxon>Micrococcales</taxon>
        <taxon>Microbacteriaceae</taxon>
        <taxon>Rathayibacter</taxon>
    </lineage>
</organism>
<dbReference type="SUPFAM" id="SSF81345">
    <property type="entry name" value="ABC transporter involved in vitamin B12 uptake, BtuC"/>
    <property type="match status" value="1"/>
</dbReference>
<evidence type="ECO:0000256" key="9">
    <source>
        <dbReference type="SAM" id="Phobius"/>
    </source>
</evidence>
<dbReference type="Proteomes" id="UP001155240">
    <property type="component" value="Unassembled WGS sequence"/>
</dbReference>
<feature type="transmembrane region" description="Helical" evidence="9">
    <location>
        <begin position="183"/>
        <end position="201"/>
    </location>
</feature>
<dbReference type="RefSeq" id="WP_251945117.1">
    <property type="nucleotide sequence ID" value="NZ_JAMRYM010000028.1"/>
</dbReference>
<evidence type="ECO:0000313" key="10">
    <source>
        <dbReference type="EMBL" id="MCM6762472.1"/>
    </source>
</evidence>
<feature type="transmembrane region" description="Helical" evidence="9">
    <location>
        <begin position="394"/>
        <end position="415"/>
    </location>
</feature>
<feature type="transmembrane region" description="Helical" evidence="9">
    <location>
        <begin position="312"/>
        <end position="336"/>
    </location>
</feature>
<evidence type="ECO:0000256" key="2">
    <source>
        <dbReference type="ARBA" id="ARBA00007935"/>
    </source>
</evidence>
<evidence type="ECO:0000256" key="1">
    <source>
        <dbReference type="ARBA" id="ARBA00004651"/>
    </source>
</evidence>
<evidence type="ECO:0000256" key="3">
    <source>
        <dbReference type="ARBA" id="ARBA00022448"/>
    </source>
</evidence>
<feature type="transmembrane region" description="Helical" evidence="9">
    <location>
        <begin position="132"/>
        <end position="151"/>
    </location>
</feature>
<keyword evidence="7 9" id="KW-0472">Membrane</keyword>
<dbReference type="InterPro" id="IPR000522">
    <property type="entry name" value="ABC_transptr_permease_BtuC"/>
</dbReference>
<evidence type="ECO:0000256" key="4">
    <source>
        <dbReference type="ARBA" id="ARBA00022475"/>
    </source>
</evidence>
<dbReference type="Pfam" id="PF01032">
    <property type="entry name" value="FecCD"/>
    <property type="match status" value="1"/>
</dbReference>
<accession>A0A9X2DX80</accession>
<evidence type="ECO:0000313" key="11">
    <source>
        <dbReference type="Proteomes" id="UP001155240"/>
    </source>
</evidence>
<dbReference type="AlphaFoldDB" id="A0A9X2DX80"/>
<dbReference type="CDD" id="cd06550">
    <property type="entry name" value="TM_ABC_iron-siderophores_like"/>
    <property type="match status" value="1"/>
</dbReference>
<name>A0A9X2DX80_9MICO</name>
<protein>
    <submittedName>
        <fullName evidence="10">Iron ABC transporter permease</fullName>
    </submittedName>
</protein>
<sequence length="450" mass="46049">MTLTDPGPSVPDRSGRAPAAPRHAHRVAASAIDVLLPIVLSAMIVVLLISVPDERGFWQTDRFAVSVVGAVVIGTLIIVNARRRRSGQSFGMAAIGLLEVPGHGVRSEAELRRAKIDVSTLLARRRHPWRTISVLAVLVIGIALIAIAVGVRNVTLPEVANALLSASPRTYNDVVIHERAPRAVIAVVAGLALGIAGAVIQGQTRNPLADPDLMGITRGATCATVLAVSLGLTTPAAYTGFALIGALIVTALVIVLAETIGTTLVGLPLIGAAMSSMLGSATAMVLLHDQTVQQSFRQWMIGGVSDRPLETYAIPLAAIGAGLVMAWLGAPALNALSLGADVATSLGSNVRLARVGGLLAVGVLAGAATAICGPIAFLGLIAPHTARLLVGVDYRVLLPASALLGAVALLFADVLGRVVARPTEVPAGVVFMVAGAPLFIVLARGKSAGR</sequence>
<evidence type="ECO:0000256" key="8">
    <source>
        <dbReference type="SAM" id="MobiDB-lite"/>
    </source>
</evidence>
<dbReference type="PANTHER" id="PTHR30472">
    <property type="entry name" value="FERRIC ENTEROBACTIN TRANSPORT SYSTEM PERMEASE PROTEIN"/>
    <property type="match status" value="1"/>
</dbReference>